<name>A0A8S5R6C6_9CAUD</name>
<evidence type="ECO:0000313" key="1">
    <source>
        <dbReference type="EMBL" id="DAE26706.1"/>
    </source>
</evidence>
<organism evidence="1">
    <name type="scientific">Myoviridae sp. ctBoB21</name>
    <dbReference type="NCBI Taxonomy" id="2827287"/>
    <lineage>
        <taxon>Viruses</taxon>
        <taxon>Duplodnaviria</taxon>
        <taxon>Heunggongvirae</taxon>
        <taxon>Uroviricota</taxon>
        <taxon>Caudoviricetes</taxon>
    </lineage>
</organism>
<reference evidence="1" key="1">
    <citation type="journal article" date="2021" name="Proc. Natl. Acad. Sci. U.S.A.">
        <title>A Catalog of Tens of Thousands of Viruses from Human Metagenomes Reveals Hidden Associations with Chronic Diseases.</title>
        <authorList>
            <person name="Tisza M.J."/>
            <person name="Buck C.B."/>
        </authorList>
    </citation>
    <scope>NUCLEOTIDE SEQUENCE</scope>
    <source>
        <strain evidence="1">CtBoB21</strain>
    </source>
</reference>
<sequence length="57" mass="6919">MYERAFYLFNQINYLNYGKKRQDTGAVVQVLQLREFRCRCNVVSLLLRKQERYGRGL</sequence>
<proteinExistence type="predicted"/>
<dbReference type="EMBL" id="BK015822">
    <property type="protein sequence ID" value="DAE26706.1"/>
    <property type="molecule type" value="Genomic_DNA"/>
</dbReference>
<accession>A0A8S5R6C6</accession>
<protein>
    <submittedName>
        <fullName evidence="1">Uncharacterized protein</fullName>
    </submittedName>
</protein>